<evidence type="ECO:0000313" key="5">
    <source>
        <dbReference type="Proteomes" id="UP001301216"/>
    </source>
</evidence>
<keyword evidence="1" id="KW-0175">Coiled coil</keyword>
<keyword evidence="5" id="KW-1185">Reference proteome</keyword>
<feature type="compositionally biased region" description="Basic and acidic residues" evidence="2">
    <location>
        <begin position="51"/>
        <end position="60"/>
    </location>
</feature>
<evidence type="ECO:0000259" key="3">
    <source>
        <dbReference type="Pfam" id="PF06791"/>
    </source>
</evidence>
<gene>
    <name evidence="4" type="ORF">OPR82_09815</name>
</gene>
<evidence type="ECO:0000256" key="2">
    <source>
        <dbReference type="SAM" id="MobiDB-lite"/>
    </source>
</evidence>
<feature type="coiled-coil region" evidence="1">
    <location>
        <begin position="873"/>
        <end position="900"/>
    </location>
</feature>
<accession>A0ABT3QNA7</accession>
<feature type="region of interest" description="Disordered" evidence="2">
    <location>
        <begin position="30"/>
        <end position="63"/>
    </location>
</feature>
<feature type="compositionally biased region" description="Low complexity" evidence="2">
    <location>
        <begin position="96"/>
        <end position="122"/>
    </location>
</feature>
<comment type="caution">
    <text evidence="4">The sequence shown here is derived from an EMBL/GenBank/DDBJ whole genome shotgun (WGS) entry which is preliminary data.</text>
</comment>
<evidence type="ECO:0000313" key="4">
    <source>
        <dbReference type="EMBL" id="MCX2697075.1"/>
    </source>
</evidence>
<proteinExistence type="predicted"/>
<dbReference type="InterPro" id="IPR009628">
    <property type="entry name" value="Phage_tape_measure_N"/>
</dbReference>
<organism evidence="4 5">
    <name type="scientific">Ochrobactrum chromiisoli</name>
    <dbReference type="NCBI Taxonomy" id="2993941"/>
    <lineage>
        <taxon>Bacteria</taxon>
        <taxon>Pseudomonadati</taxon>
        <taxon>Pseudomonadota</taxon>
        <taxon>Alphaproteobacteria</taxon>
        <taxon>Hyphomicrobiales</taxon>
        <taxon>Brucellaceae</taxon>
        <taxon>Brucella/Ochrobactrum group</taxon>
        <taxon>Ochrobactrum</taxon>
    </lineage>
</organism>
<name>A0ABT3QNA7_9HYPH</name>
<feature type="domain" description="Bacteriophage tail tape measure N-terminal" evidence="3">
    <location>
        <begin position="200"/>
        <end position="392"/>
    </location>
</feature>
<dbReference type="EMBL" id="JAPHAV010000003">
    <property type="protein sequence ID" value="MCX2697075.1"/>
    <property type="molecule type" value="Genomic_DNA"/>
</dbReference>
<reference evidence="4 5" key="1">
    <citation type="submission" date="2022-11" db="EMBL/GenBank/DDBJ databases">
        <title>Brucella sp. YY2X, whole genome shotgun sequencing project.</title>
        <authorList>
            <person name="Yang Y."/>
        </authorList>
    </citation>
    <scope>NUCLEOTIDE SEQUENCE [LARGE SCALE GENOMIC DNA]</scope>
    <source>
        <strain evidence="4 5">YY2X</strain>
    </source>
</reference>
<evidence type="ECO:0000256" key="1">
    <source>
        <dbReference type="SAM" id="Coils"/>
    </source>
</evidence>
<dbReference type="RefSeq" id="WP_265984610.1">
    <property type="nucleotide sequence ID" value="NZ_JAPHAV010000003.1"/>
</dbReference>
<protein>
    <submittedName>
        <fullName evidence="4">Phage tail length tape measure family protein</fullName>
    </submittedName>
</protein>
<dbReference type="Proteomes" id="UP001301216">
    <property type="component" value="Unassembled WGS sequence"/>
</dbReference>
<sequence length="1355" mass="142957">MSQSKFELLFTADTKQAKAATADLRNDVADLSSKSGDTSAALDKQTAALNREAEAARKAAEQTSRLAEAEAKAAAVRASTSNFEFETRAAAEARLGLKPSHPASKPTSPSSPTSSPQLPSNPAGNPKWADDVKARYVPLYNAQREYGRELEKVQKAERDGILTTDEAAAAQLRLKAGYDQQVEKIRRTDVAMRGLNDNYKLTAHEARNMSYQVNDVVQSLMLGMPVQQVFLQQGPQIAQIYGGVGNTLKAMASHATLARVAIGGIAAVAVTGASAWNSYLQSTKEVSTAANGLGRATAGSFEDMEAAAQAGAAAAGISVKSARSMEAQFLRTGKIGSENFEQLIGISKDFAVTFGMDAEAAGKALSDMFADPEKAAQQLYRQYGLIDAATARHATNLAQSNRVSEAQAVLLAALPNGLAVATEATTAFGRAWENVKNASSDAYDWIGRTIDRAASGPSLEAQIADAQSRYDRFSNQSQRSPFIMGTLNGATDNATQAKAELDALTEQKRLRDAAAAERKKQAEDNRISAAALGIAEGSNANVDARREQELKNQIAALQSATRVTGLDDTQRDFINTAIEAKTRALDALINKQARASELDRLDIQIANERNPLLRAELEARRARLELSGQEVSAASVEAAAGRARTRVIEETIAAASAQSADMQTELQVRSQVAAMVQSGAITARDANRVLQEELTLRPLIAAAAIAETKDKAALNKVIGELRDGYAQLAAQEKLSGAQDFIRTQRERIAGLQVELSVAGETEAVRGRIRAQLQAEEEIRHRGLATKSREADEIRAVYAQQENLNRQISQRSGAADFIRSQQERLASLQVELAVVGETETVRNRIMAQLEAEQEIRRRGLDVASTEASIIRANALEGEKRIQQLEKQADAWKQVREAGESTIDSLVDSLSSGDLSGALEDISKDLTKSLLTLSVTNPMKNAAFGTNYGTINDVGGFGGIISKLFGGGQVDGNGIIQSALGAANTTGSMNVQAAVVNIGGAGIGGLDVSRMFNAANSNAPVGTMAQYAAAIRNIESRGSGGYNAMGPITVNGDRAYGAYQVMGANIPGWTKSALGTSLSPQQFLSSQEAQDAVFNKIFGGYVGKYGASGAAQAWFAGPGSIGRDTNSSDLYGTTISQYVSKFETEVQKMAGVAGNATGSLGNLGAGLNTATQGLDQFGGGLGNLAQSLLGAVGGGTGSGLAGFFKSILGAFGFSNGGYTGPGAVDEPRGVVHAGEVVWSQRDVARAGGPAVVDAMRLGRRGYSNGGIVEAGPSPFTSFSRGSSGGNALVDSRPVIQVINQSSAHVNAEVEETSNERGQRQYKLVMSDMVGEGLAAPGRGRKTFEQMYGARRAPRRRT</sequence>
<dbReference type="Pfam" id="PF06791">
    <property type="entry name" value="TMP_2"/>
    <property type="match status" value="1"/>
</dbReference>
<feature type="region of interest" description="Disordered" evidence="2">
    <location>
        <begin position="96"/>
        <end position="129"/>
    </location>
</feature>